<dbReference type="RefSeq" id="WP_059470853.1">
    <property type="nucleotide sequence ID" value="NZ_CP013386.1"/>
</dbReference>
<accession>A0A1B4FBJ3</accession>
<dbReference type="InterPro" id="IPR007833">
    <property type="entry name" value="Capsule_polysaccharide_synth"/>
</dbReference>
<dbReference type="AlphaFoldDB" id="A0A1B4FBJ3"/>
<gene>
    <name evidence="1" type="ORF">WS70_03675</name>
</gene>
<dbReference type="CDD" id="cd16439">
    <property type="entry name" value="beta_Kdo_transferase_KpsC_2"/>
    <property type="match status" value="1"/>
</dbReference>
<organism evidence="1 2">
    <name type="scientific">Burkholderia mayonis</name>
    <dbReference type="NCBI Taxonomy" id="1385591"/>
    <lineage>
        <taxon>Bacteria</taxon>
        <taxon>Pseudomonadati</taxon>
        <taxon>Pseudomonadota</taxon>
        <taxon>Betaproteobacteria</taxon>
        <taxon>Burkholderiales</taxon>
        <taxon>Burkholderiaceae</taxon>
        <taxon>Burkholderia</taxon>
        <taxon>pseudomallei group</taxon>
    </lineage>
</organism>
<reference evidence="1 2" key="1">
    <citation type="submission" date="2015-12" db="EMBL/GenBank/DDBJ databases">
        <title>Diversity of Burkholderia near neighbor genomes.</title>
        <authorList>
            <person name="Sahl J."/>
            <person name="Wagner D."/>
            <person name="Keim P."/>
        </authorList>
    </citation>
    <scope>NUCLEOTIDE SEQUENCE [LARGE SCALE GENOMIC DNA]</scope>
    <source>
        <strain evidence="1 2">BDU6</strain>
    </source>
</reference>
<evidence type="ECO:0000313" key="1">
    <source>
        <dbReference type="EMBL" id="AOJ01038.1"/>
    </source>
</evidence>
<dbReference type="GO" id="GO:0015774">
    <property type="term" value="P:polysaccharide transport"/>
    <property type="evidence" value="ECO:0007669"/>
    <property type="project" value="InterPro"/>
</dbReference>
<proteinExistence type="predicted"/>
<dbReference type="Pfam" id="PF05159">
    <property type="entry name" value="Capsule_synth"/>
    <property type="match status" value="2"/>
</dbReference>
<evidence type="ECO:0000313" key="2">
    <source>
        <dbReference type="Proteomes" id="UP000062519"/>
    </source>
</evidence>
<name>A0A1B4FBJ3_9BURK</name>
<keyword evidence="2" id="KW-1185">Reference proteome</keyword>
<dbReference type="Proteomes" id="UP000062519">
    <property type="component" value="Chromosome 1"/>
</dbReference>
<sequence length="646" mass="72140">MKIPACVRARAIRADHRLGRLLLELARIVRDDVMAMMPGPVWSTGAAGVPMLSWFALPYRGNSQTTMCDALSRLFANDRELGESPDVVRLMKRLVLAGAGRNRAIKCGCPAELSAMPGLRKILLIDQRKYAGLGAGAPFQRMLATAKAEHPDAELWLWPSSDNAFGSWQLSPMLPEVTRKIGQGYHFFSILSQIDYVYTVDAPEGMEALVAGMPVRVFGTPFYAGWGLTHDDIALPERRARPTVAALFDAVYLRLARYVAPDSDEPGSLDQVLDSIELQYAVRERFGDCTNIAGVRFQLWKRPFATPFLAAGGGPLRWLRSPDAVKPNECIALWGDKHVEGITPGTRIIRMEDGFFHSLGLGSDMSAPLSQVIDRRGLYFDARVPSDLTDILNETQFSDAELTRAESLRELIVRSGVTKYNLGRRKPAWHAPASKTLLFVPGQVADDASIRLGTSLFGSAEALLREVRARNPDGFIVYKPHPDVLSGNRIGLIDAHRLADIVDTDADVLSLIERADEVHTLSSLAGFDALLRGKKVFTYGLPFYAGWGLTSDAIQPIPWRRRTLTLEMLVAGALLRYPIYWNWKTRLYVTPESVVHKLAPFAARPLERVRGDRRRALRKAFRWTRNIFRHLLWTVAQYRQAQKSNV</sequence>
<dbReference type="KEGG" id="buu:WS70_03675"/>
<dbReference type="EMBL" id="CP013386">
    <property type="protein sequence ID" value="AOJ01038.1"/>
    <property type="molecule type" value="Genomic_DNA"/>
</dbReference>
<protein>
    <submittedName>
        <fullName evidence="1">Capsular biosynthesis protein</fullName>
    </submittedName>
</protein>
<dbReference type="GO" id="GO:0000271">
    <property type="term" value="P:polysaccharide biosynthetic process"/>
    <property type="evidence" value="ECO:0007669"/>
    <property type="project" value="InterPro"/>
</dbReference>